<dbReference type="EMBL" id="PGTZ01000007">
    <property type="protein sequence ID" value="PJI93837.1"/>
    <property type="molecule type" value="Genomic_DNA"/>
</dbReference>
<evidence type="ECO:0000256" key="1">
    <source>
        <dbReference type="SAM" id="MobiDB-lite"/>
    </source>
</evidence>
<evidence type="ECO:0000313" key="3">
    <source>
        <dbReference type="EMBL" id="PJI93837.1"/>
    </source>
</evidence>
<dbReference type="SMART" id="SM00955">
    <property type="entry name" value="RNB"/>
    <property type="match status" value="1"/>
</dbReference>
<dbReference type="GO" id="GO:0000932">
    <property type="term" value="C:P-body"/>
    <property type="evidence" value="ECO:0007669"/>
    <property type="project" value="TreeGrafter"/>
</dbReference>
<sequence>MHPHLLRIAGADAATSRAVRRSLAALRAEMQLPDAFPPEVTAAAREAAVRDLTSEPGRDDLRDVPFHTIDPAGSMDLDQAMFLARVGDDGATDRPETGPDESAPAFVVRYAIADVAAFVDAGGPVDIEAHERGSTLYGPDGRIPLHPPELSEGAASLLPDVDRPAVVWRIVLDGHGEIVSTDVRRAVVRSVARLSYDAVQTVLDGGAATPPTARTPPTAPTAPPAAALPDTVRTSLGLLREIGALRIARERDRGGVSLDVPEQEFVERDDGTTTLELRETLPVESWNAQVSLLTGIAAAQLMRRGGVGILRTLPPADARDVARLRRTARALGIDWPADASYGDVLATLDSSRPHDAAFLTEATSLFRGASYVAFGGDGLPQGVPGDQPVGHAAIAAEYAHVTAPLRRLVDRFGTEACLAVAAGTPVPAWVRTGLAALPKIMARTGQRAGSYERACLDTVEAALVQDRVGDVFDGVVVDVAEPGPRTNGMPTTAKDGATAPDDGVQRGQVVVADPALRAPVTGRVLPLGEPVRVRLARASVEERVVAFELAGPHD</sequence>
<comment type="caution">
    <text evidence="3">The sequence shown here is derived from an EMBL/GenBank/DDBJ whole genome shotgun (WGS) entry which is preliminary data.</text>
</comment>
<feature type="region of interest" description="Disordered" evidence="1">
    <location>
        <begin position="205"/>
        <end position="227"/>
    </location>
</feature>
<dbReference type="Pfam" id="PF18614">
    <property type="entry name" value="RNase_II_C_S1"/>
    <property type="match status" value="1"/>
</dbReference>
<proteinExistence type="predicted"/>
<dbReference type="Proteomes" id="UP000231586">
    <property type="component" value="Unassembled WGS sequence"/>
</dbReference>
<dbReference type="SUPFAM" id="SSF50249">
    <property type="entry name" value="Nucleic acid-binding proteins"/>
    <property type="match status" value="1"/>
</dbReference>
<dbReference type="RefSeq" id="WP_342747203.1">
    <property type="nucleotide sequence ID" value="NZ_PGTZ01000007.1"/>
</dbReference>
<keyword evidence="4" id="KW-1185">Reference proteome</keyword>
<dbReference type="Pfam" id="PF00773">
    <property type="entry name" value="RNB"/>
    <property type="match status" value="1"/>
</dbReference>
<evidence type="ECO:0000259" key="2">
    <source>
        <dbReference type="SMART" id="SM00955"/>
    </source>
</evidence>
<accession>A0A2M8WSB4</accession>
<reference evidence="3 4" key="1">
    <citation type="submission" date="2017-11" db="EMBL/GenBank/DDBJ databases">
        <title>Genomic Encyclopedia of Archaeal and Bacterial Type Strains, Phase II (KMG-II): From Individual Species to Whole Genera.</title>
        <authorList>
            <person name="Goeker M."/>
        </authorList>
    </citation>
    <scope>NUCLEOTIDE SEQUENCE [LARGE SCALE GENOMIC DNA]</scope>
    <source>
        <strain evidence="3 4">DSM 22413</strain>
    </source>
</reference>
<dbReference type="GO" id="GO:0003723">
    <property type="term" value="F:RNA binding"/>
    <property type="evidence" value="ECO:0007669"/>
    <property type="project" value="InterPro"/>
</dbReference>
<dbReference type="InterPro" id="IPR040596">
    <property type="entry name" value="RNase_II_C_S1"/>
</dbReference>
<feature type="compositionally biased region" description="Pro residues" evidence="1">
    <location>
        <begin position="213"/>
        <end position="223"/>
    </location>
</feature>
<organism evidence="3 4">
    <name type="scientific">Luteimicrobium subarcticum</name>
    <dbReference type="NCBI Taxonomy" id="620910"/>
    <lineage>
        <taxon>Bacteria</taxon>
        <taxon>Bacillati</taxon>
        <taxon>Actinomycetota</taxon>
        <taxon>Actinomycetes</taxon>
        <taxon>Micrococcales</taxon>
        <taxon>Luteimicrobium</taxon>
    </lineage>
</organism>
<protein>
    <submittedName>
        <fullName evidence="3">Exoribonuclease R</fullName>
    </submittedName>
</protein>
<dbReference type="InterPro" id="IPR050180">
    <property type="entry name" value="RNR_Ribonuclease"/>
</dbReference>
<dbReference type="InterPro" id="IPR012340">
    <property type="entry name" value="NA-bd_OB-fold"/>
</dbReference>
<dbReference type="PANTHER" id="PTHR23355:SF42">
    <property type="entry name" value="RIBONUCLEASE II, CHLOROPLASTIC_MITOCHONDRIAL"/>
    <property type="match status" value="1"/>
</dbReference>
<evidence type="ECO:0000313" key="4">
    <source>
        <dbReference type="Proteomes" id="UP000231586"/>
    </source>
</evidence>
<gene>
    <name evidence="3" type="ORF">CLV34_1313</name>
</gene>
<dbReference type="PANTHER" id="PTHR23355">
    <property type="entry name" value="RIBONUCLEASE"/>
    <property type="match status" value="1"/>
</dbReference>
<dbReference type="InterPro" id="IPR001900">
    <property type="entry name" value="RNase_II/R"/>
</dbReference>
<name>A0A2M8WSB4_9MICO</name>
<dbReference type="AlphaFoldDB" id="A0A2M8WSB4"/>
<feature type="domain" description="RNB" evidence="2">
    <location>
        <begin position="58"/>
        <end position="423"/>
    </location>
</feature>
<dbReference type="GO" id="GO:0006402">
    <property type="term" value="P:mRNA catabolic process"/>
    <property type="evidence" value="ECO:0007669"/>
    <property type="project" value="TreeGrafter"/>
</dbReference>
<dbReference type="GO" id="GO:0000175">
    <property type="term" value="F:3'-5'-RNA exonuclease activity"/>
    <property type="evidence" value="ECO:0007669"/>
    <property type="project" value="TreeGrafter"/>
</dbReference>